<feature type="domain" description="ABC transporter" evidence="4">
    <location>
        <begin position="1"/>
        <end position="203"/>
    </location>
</feature>
<dbReference type="InterPro" id="IPR015856">
    <property type="entry name" value="ABC_transpr_CbiO/EcfA_su"/>
</dbReference>
<name>A0A291P8J4_9GAMM</name>
<dbReference type="EMBL" id="CP021435">
    <property type="protein sequence ID" value="ATJ83243.1"/>
    <property type="molecule type" value="Genomic_DNA"/>
</dbReference>
<evidence type="ECO:0000313" key="6">
    <source>
        <dbReference type="Proteomes" id="UP000219993"/>
    </source>
</evidence>
<dbReference type="GO" id="GO:0016020">
    <property type="term" value="C:membrane"/>
    <property type="evidence" value="ECO:0007669"/>
    <property type="project" value="InterPro"/>
</dbReference>
<dbReference type="SMART" id="SM00382">
    <property type="entry name" value="AAA"/>
    <property type="match status" value="1"/>
</dbReference>
<dbReference type="SUPFAM" id="SSF52540">
    <property type="entry name" value="P-loop containing nucleoside triphosphate hydrolases"/>
    <property type="match status" value="1"/>
</dbReference>
<dbReference type="GO" id="GO:0016887">
    <property type="term" value="F:ATP hydrolysis activity"/>
    <property type="evidence" value="ECO:0007669"/>
    <property type="project" value="InterPro"/>
</dbReference>
<dbReference type="InterPro" id="IPR017871">
    <property type="entry name" value="ABC_transporter-like_CS"/>
</dbReference>
<keyword evidence="3 5" id="KW-0067">ATP-binding</keyword>
<sequence length="206" mass="22837">MPATDALRLEALAIGELRGLDLTIAPGEILCLSGASGAGKTRLLRAVADLEPHEGEVWLGERAQSSLPGHEWRRRVMLVPAESQWWAERVGDHFPRDEIPGLAALGFDREVLDWPVSRLSSGEKQRLALLRALVRAPSVLLLDEPTANLDDASTRRVEGWLLSRIHEEGWPVIWVAHEPAQIARVATRHVRLEGKRLVEEVSAPCK</sequence>
<dbReference type="InterPro" id="IPR027417">
    <property type="entry name" value="P-loop_NTPase"/>
</dbReference>
<accession>A0A291P8J4</accession>
<evidence type="ECO:0000256" key="2">
    <source>
        <dbReference type="ARBA" id="ARBA00022741"/>
    </source>
</evidence>
<dbReference type="AlphaFoldDB" id="A0A291P8J4"/>
<dbReference type="Gene3D" id="3.40.50.300">
    <property type="entry name" value="P-loop containing nucleotide triphosphate hydrolases"/>
    <property type="match status" value="1"/>
</dbReference>
<evidence type="ECO:0000313" key="5">
    <source>
        <dbReference type="EMBL" id="ATJ83243.1"/>
    </source>
</evidence>
<dbReference type="Pfam" id="PF00005">
    <property type="entry name" value="ABC_tran"/>
    <property type="match status" value="1"/>
</dbReference>
<proteinExistence type="predicted"/>
<dbReference type="GO" id="GO:0005524">
    <property type="term" value="F:ATP binding"/>
    <property type="evidence" value="ECO:0007669"/>
    <property type="project" value="UniProtKB-KW"/>
</dbReference>
<evidence type="ECO:0000259" key="4">
    <source>
        <dbReference type="PROSITE" id="PS50893"/>
    </source>
</evidence>
<dbReference type="KEGG" id="hbe:BEI_2256"/>
<keyword evidence="2" id="KW-0547">Nucleotide-binding</keyword>
<evidence type="ECO:0000256" key="3">
    <source>
        <dbReference type="ARBA" id="ARBA00022840"/>
    </source>
</evidence>
<evidence type="ECO:0000256" key="1">
    <source>
        <dbReference type="ARBA" id="ARBA00022448"/>
    </source>
</evidence>
<dbReference type="PROSITE" id="PS50893">
    <property type="entry name" value="ABC_TRANSPORTER_2"/>
    <property type="match status" value="1"/>
</dbReference>
<dbReference type="PROSITE" id="PS00211">
    <property type="entry name" value="ABC_TRANSPORTER_1"/>
    <property type="match status" value="1"/>
</dbReference>
<dbReference type="RefSeq" id="WP_227644452.1">
    <property type="nucleotide sequence ID" value="NZ_BAAADT010000004.1"/>
</dbReference>
<dbReference type="GO" id="GO:0055085">
    <property type="term" value="P:transmembrane transport"/>
    <property type="evidence" value="ECO:0007669"/>
    <property type="project" value="InterPro"/>
</dbReference>
<keyword evidence="1" id="KW-0813">Transport</keyword>
<dbReference type="Proteomes" id="UP000219993">
    <property type="component" value="Chromosome"/>
</dbReference>
<dbReference type="InterPro" id="IPR003593">
    <property type="entry name" value="AAA+_ATPase"/>
</dbReference>
<reference evidence="5 6" key="1">
    <citation type="journal article" date="2017" name="Sci. Rep.">
        <title>Revealing the Saline Adaptation Strategies of the Halophilic Bacterium Halomonas beimenensis through High-throughput Omics and Transposon Mutagenesis Approaches.</title>
        <authorList>
            <person name="Chen Y.H."/>
            <person name="Lin S.S."/>
            <person name="Shyu Y.T."/>
        </authorList>
    </citation>
    <scope>NUCLEOTIDE SEQUENCE [LARGE SCALE GENOMIC DNA]</scope>
    <source>
        <strain evidence="5 6">NTU-111</strain>
    </source>
</reference>
<dbReference type="CDD" id="cd03225">
    <property type="entry name" value="ABC_cobalt_CbiO_domain1"/>
    <property type="match status" value="1"/>
</dbReference>
<dbReference type="PANTHER" id="PTHR43119:SF1">
    <property type="entry name" value="ABC TRANSPORTER DOMAIN-CONTAINING PROTEIN"/>
    <property type="match status" value="1"/>
</dbReference>
<protein>
    <submittedName>
        <fullName evidence="5">YbbL ABC transporter ATP-binding protein</fullName>
    </submittedName>
</protein>
<keyword evidence="6" id="KW-1185">Reference proteome</keyword>
<dbReference type="InterPro" id="IPR003439">
    <property type="entry name" value="ABC_transporter-like_ATP-bd"/>
</dbReference>
<gene>
    <name evidence="5" type="ORF">BEI_2256</name>
</gene>
<dbReference type="PANTHER" id="PTHR43119">
    <property type="entry name" value="ABC TRANSPORT PROTEIN ATP-BINDING COMPONENT-RELATED"/>
    <property type="match status" value="1"/>
</dbReference>
<organism evidence="5 6">
    <name type="scientific">Halomonas beimenensis</name>
    <dbReference type="NCBI Taxonomy" id="475662"/>
    <lineage>
        <taxon>Bacteria</taxon>
        <taxon>Pseudomonadati</taxon>
        <taxon>Pseudomonadota</taxon>
        <taxon>Gammaproteobacteria</taxon>
        <taxon>Oceanospirillales</taxon>
        <taxon>Halomonadaceae</taxon>
        <taxon>Halomonas</taxon>
    </lineage>
</organism>